<dbReference type="InterPro" id="IPR022226">
    <property type="entry name" value="DUF3752"/>
</dbReference>
<accession>A0A087UUM0</accession>
<organism evidence="3 4">
    <name type="scientific">Stegodyphus mimosarum</name>
    <name type="common">African social velvet spider</name>
    <dbReference type="NCBI Taxonomy" id="407821"/>
    <lineage>
        <taxon>Eukaryota</taxon>
        <taxon>Metazoa</taxon>
        <taxon>Ecdysozoa</taxon>
        <taxon>Arthropoda</taxon>
        <taxon>Chelicerata</taxon>
        <taxon>Arachnida</taxon>
        <taxon>Araneae</taxon>
        <taxon>Araneomorphae</taxon>
        <taxon>Entelegynae</taxon>
        <taxon>Eresoidea</taxon>
        <taxon>Eresidae</taxon>
        <taxon>Stegodyphus</taxon>
    </lineage>
</organism>
<feature type="compositionally biased region" description="Basic and acidic residues" evidence="1">
    <location>
        <begin position="210"/>
        <end position="225"/>
    </location>
</feature>
<dbReference type="OrthoDB" id="341477at2759"/>
<protein>
    <recommendedName>
        <fullName evidence="2">DUF3752 domain-containing protein</fullName>
    </recommendedName>
</protein>
<dbReference type="Pfam" id="PF12572">
    <property type="entry name" value="DUF3752"/>
    <property type="match status" value="1"/>
</dbReference>
<dbReference type="OMA" id="EEWMIVP"/>
<gene>
    <name evidence="3" type="ORF">X975_00429</name>
</gene>
<dbReference type="AlphaFoldDB" id="A0A087UUM0"/>
<dbReference type="STRING" id="407821.A0A087UUM0"/>
<evidence type="ECO:0000313" key="3">
    <source>
        <dbReference type="EMBL" id="KFM81059.1"/>
    </source>
</evidence>
<dbReference type="PANTHER" id="PTHR46370:SF1">
    <property type="entry name" value="GPALPP MOTIFS-CONTAINING PROTEIN 1"/>
    <property type="match status" value="1"/>
</dbReference>
<feature type="region of interest" description="Disordered" evidence="1">
    <location>
        <begin position="1"/>
        <end position="74"/>
    </location>
</feature>
<dbReference type="InterPro" id="IPR046331">
    <property type="entry name" value="GPAM1-like"/>
</dbReference>
<evidence type="ECO:0000259" key="2">
    <source>
        <dbReference type="Pfam" id="PF12572"/>
    </source>
</evidence>
<proteinExistence type="predicted"/>
<dbReference type="EMBL" id="KK121704">
    <property type="protein sequence ID" value="KFM81059.1"/>
    <property type="molecule type" value="Genomic_DNA"/>
</dbReference>
<feature type="domain" description="DUF3752" evidence="2">
    <location>
        <begin position="158"/>
        <end position="250"/>
    </location>
</feature>
<feature type="compositionally biased region" description="Polar residues" evidence="1">
    <location>
        <begin position="47"/>
        <end position="70"/>
    </location>
</feature>
<name>A0A087UUM0_STEMI</name>
<reference evidence="3 4" key="1">
    <citation type="submission" date="2013-11" db="EMBL/GenBank/DDBJ databases">
        <title>Genome sequencing of Stegodyphus mimosarum.</title>
        <authorList>
            <person name="Bechsgaard J."/>
        </authorList>
    </citation>
    <scope>NUCLEOTIDE SEQUENCE [LARGE SCALE GENOMIC DNA]</scope>
</reference>
<feature type="compositionally biased region" description="Basic and acidic residues" evidence="1">
    <location>
        <begin position="165"/>
        <end position="183"/>
    </location>
</feature>
<feature type="region of interest" description="Disordered" evidence="1">
    <location>
        <begin position="150"/>
        <end position="225"/>
    </location>
</feature>
<evidence type="ECO:0000256" key="1">
    <source>
        <dbReference type="SAM" id="MobiDB-lite"/>
    </source>
</evidence>
<dbReference type="PANTHER" id="PTHR46370">
    <property type="entry name" value="GPALPP MOTIFS-CONTAINING PROTEIN 1"/>
    <property type="match status" value="1"/>
</dbReference>
<dbReference type="Proteomes" id="UP000054359">
    <property type="component" value="Unassembled WGS sequence"/>
</dbReference>
<keyword evidence="4" id="KW-1185">Reference proteome</keyword>
<feature type="non-terminal residue" evidence="3">
    <location>
        <position position="258"/>
    </location>
</feature>
<evidence type="ECO:0000313" key="4">
    <source>
        <dbReference type="Proteomes" id="UP000054359"/>
    </source>
</evidence>
<feature type="compositionally biased region" description="Basic and acidic residues" evidence="1">
    <location>
        <begin position="192"/>
        <end position="201"/>
    </location>
</feature>
<sequence>MDLYGPELPPGYKRPSSEDSNDSDLPSTKKTNESKIIGPQCPDFILQKNSQSIENSDSSVTNEGQMSSNIIGPELPPSFQCAEYKDYSDDECYGPMPAELKEDVNNVITTIEKRAVNMRNKLQNTNTPQSEEIKREEWMIVPDTSRRNQLGAISRCLAPGSQKSSRKESHSQRHSEEEKEISKKLKKYNKSKRSETLLEMHQKKKKNKEKKSSEKKERKAFDRDEIAVRHFSKKQVDSVIDKAKYLNSRFAPGNKQYL</sequence>